<accession>A0A8B6EK20</accession>
<dbReference type="InterPro" id="IPR014044">
    <property type="entry name" value="CAP_dom"/>
</dbReference>
<dbReference type="PANTHER" id="PTHR10334">
    <property type="entry name" value="CYSTEINE-RICH SECRETORY PROTEIN-RELATED"/>
    <property type="match status" value="1"/>
</dbReference>
<organism evidence="2 3">
    <name type="scientific">Mytilus galloprovincialis</name>
    <name type="common">Mediterranean mussel</name>
    <dbReference type="NCBI Taxonomy" id="29158"/>
    <lineage>
        <taxon>Eukaryota</taxon>
        <taxon>Metazoa</taxon>
        <taxon>Spiralia</taxon>
        <taxon>Lophotrochozoa</taxon>
        <taxon>Mollusca</taxon>
        <taxon>Bivalvia</taxon>
        <taxon>Autobranchia</taxon>
        <taxon>Pteriomorphia</taxon>
        <taxon>Mytilida</taxon>
        <taxon>Mytiloidea</taxon>
        <taxon>Mytilidae</taxon>
        <taxon>Mytilinae</taxon>
        <taxon>Mytilus</taxon>
    </lineage>
</organism>
<dbReference type="AlphaFoldDB" id="A0A8B6EK20"/>
<dbReference type="SUPFAM" id="SSF55797">
    <property type="entry name" value="PR-1-like"/>
    <property type="match status" value="1"/>
</dbReference>
<evidence type="ECO:0000313" key="2">
    <source>
        <dbReference type="EMBL" id="VDI36133.1"/>
    </source>
</evidence>
<feature type="domain" description="SCP" evidence="1">
    <location>
        <begin position="76"/>
        <end position="204"/>
    </location>
</feature>
<dbReference type="SMART" id="SM00198">
    <property type="entry name" value="SCP"/>
    <property type="match status" value="1"/>
</dbReference>
<dbReference type="InterPro" id="IPR035940">
    <property type="entry name" value="CAP_sf"/>
</dbReference>
<name>A0A8B6EK20_MYTGA</name>
<sequence length="215" mass="24084">MSMTSTKWSSESNSVDGIWTTTVKVAETFENPDGRTQTKTRTIELDGKPTKTEINAMVESTQEPQHSDYTKHTADEFKREAVREHNTLRQTHGVPPLSLAQDLCVLAQKWADYLIDNNKQGHSSNELGENLAEKSGHSPTLDYAVIETFGRCTETKKRELALEGRRSEDEIIWKNKKEMGIAKAKKDGRVVVVANYRPGGNFIGSYAKNVFPPKG</sequence>
<evidence type="ECO:0000313" key="3">
    <source>
        <dbReference type="Proteomes" id="UP000596742"/>
    </source>
</evidence>
<comment type="caution">
    <text evidence="2">The sequence shown here is derived from an EMBL/GenBank/DDBJ whole genome shotgun (WGS) entry which is preliminary data.</text>
</comment>
<gene>
    <name evidence="2" type="ORF">MGAL_10B076558</name>
</gene>
<dbReference type="Pfam" id="PF00188">
    <property type="entry name" value="CAP"/>
    <property type="match status" value="1"/>
</dbReference>
<dbReference type="OrthoDB" id="6376491at2759"/>
<proteinExistence type="predicted"/>
<dbReference type="Proteomes" id="UP000596742">
    <property type="component" value="Unassembled WGS sequence"/>
</dbReference>
<dbReference type="EMBL" id="UYJE01005308">
    <property type="protein sequence ID" value="VDI36133.1"/>
    <property type="molecule type" value="Genomic_DNA"/>
</dbReference>
<dbReference type="InterPro" id="IPR001283">
    <property type="entry name" value="CRISP-related"/>
</dbReference>
<protein>
    <recommendedName>
        <fullName evidence="1">SCP domain-containing protein</fullName>
    </recommendedName>
</protein>
<dbReference type="Gene3D" id="3.40.33.10">
    <property type="entry name" value="CAP"/>
    <property type="match status" value="1"/>
</dbReference>
<keyword evidence="3" id="KW-1185">Reference proteome</keyword>
<reference evidence="2" key="1">
    <citation type="submission" date="2018-11" db="EMBL/GenBank/DDBJ databases">
        <authorList>
            <person name="Alioto T."/>
            <person name="Alioto T."/>
        </authorList>
    </citation>
    <scope>NUCLEOTIDE SEQUENCE</scope>
</reference>
<evidence type="ECO:0000259" key="1">
    <source>
        <dbReference type="SMART" id="SM00198"/>
    </source>
</evidence>